<dbReference type="PANTHER" id="PTHR46390">
    <property type="entry name" value="MANNOSE-1-PHOSPHATE GUANYLYLTRANSFERASE"/>
    <property type="match status" value="1"/>
</dbReference>
<evidence type="ECO:0000256" key="2">
    <source>
        <dbReference type="ARBA" id="ARBA00012387"/>
    </source>
</evidence>
<comment type="catalytic activity">
    <reaction evidence="7">
        <text>alpha-D-mannose 1-phosphate + GTP + H(+) = GDP-alpha-D-mannose + diphosphate</text>
        <dbReference type="Rhea" id="RHEA:15229"/>
        <dbReference type="ChEBI" id="CHEBI:15378"/>
        <dbReference type="ChEBI" id="CHEBI:33019"/>
        <dbReference type="ChEBI" id="CHEBI:37565"/>
        <dbReference type="ChEBI" id="CHEBI:57527"/>
        <dbReference type="ChEBI" id="CHEBI:58409"/>
        <dbReference type="EC" id="2.7.7.13"/>
    </reaction>
</comment>
<keyword evidence="5" id="KW-0547">Nucleotide-binding</keyword>
<dbReference type="Gene3D" id="3.90.550.10">
    <property type="entry name" value="Spore Coat Polysaccharide Biosynthesis Protein SpsA, Chain A"/>
    <property type="match status" value="1"/>
</dbReference>
<evidence type="ECO:0000256" key="3">
    <source>
        <dbReference type="ARBA" id="ARBA00022679"/>
    </source>
</evidence>
<dbReference type="AlphaFoldDB" id="A0A8T7LY25"/>
<dbReference type="InterPro" id="IPR029044">
    <property type="entry name" value="Nucleotide-diphossugar_trans"/>
</dbReference>
<dbReference type="InterPro" id="IPR054566">
    <property type="entry name" value="ManC/GMP-like_b-helix"/>
</dbReference>
<organism evidence="10 12">
    <name type="scientific">Candidatus Chlorohelix allophototropha</name>
    <dbReference type="NCBI Taxonomy" id="3003348"/>
    <lineage>
        <taxon>Bacteria</taxon>
        <taxon>Bacillati</taxon>
        <taxon>Chloroflexota</taxon>
        <taxon>Chloroflexia</taxon>
        <taxon>Candidatus Chloroheliales</taxon>
        <taxon>Candidatus Chloroheliaceae</taxon>
        <taxon>Candidatus Chlorohelix</taxon>
    </lineage>
</organism>
<feature type="domain" description="Nucleotidyl transferase" evidence="8">
    <location>
        <begin position="3"/>
        <end position="283"/>
    </location>
</feature>
<keyword evidence="13" id="KW-1185">Reference proteome</keyword>
<keyword evidence="6" id="KW-0342">GTP-binding</keyword>
<evidence type="ECO:0000259" key="8">
    <source>
        <dbReference type="Pfam" id="PF00483"/>
    </source>
</evidence>
<evidence type="ECO:0000256" key="1">
    <source>
        <dbReference type="ARBA" id="ARBA00006115"/>
    </source>
</evidence>
<accession>A0A8T7LY25</accession>
<dbReference type="InterPro" id="IPR005835">
    <property type="entry name" value="NTP_transferase_dom"/>
</dbReference>
<dbReference type="Proteomes" id="UP000521676">
    <property type="component" value="Unassembled WGS sequence"/>
</dbReference>
<evidence type="ECO:0000313" key="12">
    <source>
        <dbReference type="Proteomes" id="UP000521676"/>
    </source>
</evidence>
<dbReference type="Pfam" id="PF00483">
    <property type="entry name" value="NTP_transferase"/>
    <property type="match status" value="1"/>
</dbReference>
<name>A0A8T7LY25_9CHLR</name>
<dbReference type="EC" id="2.7.7.13" evidence="2"/>
<dbReference type="Pfam" id="PF22640">
    <property type="entry name" value="ManC_GMP_beta-helix"/>
    <property type="match status" value="1"/>
</dbReference>
<dbReference type="CDD" id="cd02509">
    <property type="entry name" value="GDP-M1P_Guanylyltransferase"/>
    <property type="match status" value="1"/>
</dbReference>
<comment type="similarity">
    <text evidence="1">Belongs to the mannose-6-phosphate isomerase type 2 family.</text>
</comment>
<feature type="domain" description="MannoseP isomerase/GMP-like beta-helix" evidence="9">
    <location>
        <begin position="300"/>
        <end position="356"/>
    </location>
</feature>
<keyword evidence="3" id="KW-0808">Transferase</keyword>
<evidence type="ECO:0000259" key="9">
    <source>
        <dbReference type="Pfam" id="PF22640"/>
    </source>
</evidence>
<evidence type="ECO:0000313" key="13">
    <source>
        <dbReference type="Proteomes" id="UP001431572"/>
    </source>
</evidence>
<evidence type="ECO:0000256" key="7">
    <source>
        <dbReference type="ARBA" id="ARBA00047343"/>
    </source>
</evidence>
<dbReference type="SUPFAM" id="SSF159283">
    <property type="entry name" value="Guanosine diphospho-D-mannose pyrophosphorylase/mannose-6-phosphate isomerase linker domain"/>
    <property type="match status" value="1"/>
</dbReference>
<evidence type="ECO:0000256" key="5">
    <source>
        <dbReference type="ARBA" id="ARBA00022741"/>
    </source>
</evidence>
<dbReference type="GO" id="GO:0005525">
    <property type="term" value="F:GTP binding"/>
    <property type="evidence" value="ECO:0007669"/>
    <property type="project" value="UniProtKB-KW"/>
</dbReference>
<dbReference type="SUPFAM" id="SSF53448">
    <property type="entry name" value="Nucleotide-diphospho-sugar transferases"/>
    <property type="match status" value="1"/>
</dbReference>
<reference evidence="11" key="2">
    <citation type="journal article" date="2024" name="Nature">
        <title>Anoxygenic phototroph of the Chloroflexota uses a type I reaction centre.</title>
        <authorList>
            <person name="Tsuji J.M."/>
            <person name="Shaw N.A."/>
            <person name="Nagashima S."/>
            <person name="Venkiteswaran J.J."/>
            <person name="Schiff S.L."/>
            <person name="Watanabe T."/>
            <person name="Fukui M."/>
            <person name="Hanada S."/>
            <person name="Tank M."/>
            <person name="Neufeld J.D."/>
        </authorList>
    </citation>
    <scope>NUCLEOTIDE SEQUENCE</scope>
    <source>
        <strain evidence="11">L227-S17</strain>
    </source>
</reference>
<evidence type="ECO:0000256" key="4">
    <source>
        <dbReference type="ARBA" id="ARBA00022695"/>
    </source>
</evidence>
<protein>
    <recommendedName>
        <fullName evidence="2">mannose-1-phosphate guanylyltransferase</fullName>
        <ecNumber evidence="2">2.7.7.13</ecNumber>
    </recommendedName>
</protein>
<proteinExistence type="inferred from homology"/>
<keyword evidence="4 10" id="KW-0548">Nucleotidyltransferase</keyword>
<gene>
    <name evidence="10" type="ORF">HXX08_04755</name>
    <name evidence="11" type="ORF">OZ401_000299</name>
</gene>
<evidence type="ECO:0000256" key="6">
    <source>
        <dbReference type="ARBA" id="ARBA00023134"/>
    </source>
</evidence>
<dbReference type="EMBL" id="CP128399">
    <property type="protein sequence ID" value="WJW67051.1"/>
    <property type="molecule type" value="Genomic_DNA"/>
</dbReference>
<reference evidence="10 12" key="1">
    <citation type="submission" date="2020-06" db="EMBL/GenBank/DDBJ databases">
        <title>Anoxygenic phototrophic Chloroflexota member uses a Type I reaction center.</title>
        <authorList>
            <person name="Tsuji J.M."/>
            <person name="Shaw N.A."/>
            <person name="Nagashima S."/>
            <person name="Venkiteswaran J."/>
            <person name="Schiff S.L."/>
            <person name="Hanada S."/>
            <person name="Tank M."/>
            <person name="Neufeld J.D."/>
        </authorList>
    </citation>
    <scope>NUCLEOTIDE SEQUENCE [LARGE SCALE GENOMIC DNA]</scope>
    <source>
        <strain evidence="10">L227-S17</strain>
    </source>
</reference>
<dbReference type="RefSeq" id="WP_341468946.1">
    <property type="nucleotide sequence ID" value="NZ_CP128399.1"/>
</dbReference>
<dbReference type="InterPro" id="IPR049577">
    <property type="entry name" value="GMPP_N"/>
</dbReference>
<evidence type="ECO:0000313" key="10">
    <source>
        <dbReference type="EMBL" id="NWJ45172.1"/>
    </source>
</evidence>
<dbReference type="PANTHER" id="PTHR46390:SF1">
    <property type="entry name" value="MANNOSE-1-PHOSPHATE GUANYLYLTRANSFERASE"/>
    <property type="match status" value="1"/>
</dbReference>
<dbReference type="InterPro" id="IPR051161">
    <property type="entry name" value="Mannose-6P_isomerase_type2"/>
</dbReference>
<dbReference type="FunFam" id="3.90.550.10:FF:000046">
    <property type="entry name" value="Mannose-1-phosphate guanylyltransferase (GDP)"/>
    <property type="match status" value="1"/>
</dbReference>
<dbReference type="EMBL" id="JACATZ010000001">
    <property type="protein sequence ID" value="NWJ45172.1"/>
    <property type="molecule type" value="Genomic_DNA"/>
</dbReference>
<dbReference type="Proteomes" id="UP001431572">
    <property type="component" value="Chromosome 1"/>
</dbReference>
<sequence>MYAIVLAGGIGSRLWPRSRVTSPKQLLDLVSEHTMLQETVLRLQGIIPIENIVIVTGDSQAQKAREQLPELNPENVLIEPSGRGTAPAIGLGLIHIERLAAAKGESDPVIGSFHADHVITKTDEFRKTVLAAANMAEQGFIVTLGIEPDSPHTGYGYIERGALLRTIDELDCYKVNRFVEKPAREIAEQYLATGRYSWNSGMFIWKLSTILGEYKTLQPELYAQLNQIKAAYGKDNYWQALNKIWDVIKPETIDVGIAEKSAHMAVLPVSIGWSDVGDWSVVAELIALRNANEDGNAIIGHHLGIETTNSLVYTANQQKLVATIGLEDIIVVDTPDVLLVCKRQNNQDVRKIVEKLKVLGLDKYL</sequence>
<dbReference type="GO" id="GO:0009298">
    <property type="term" value="P:GDP-mannose biosynthetic process"/>
    <property type="evidence" value="ECO:0007669"/>
    <property type="project" value="TreeGrafter"/>
</dbReference>
<dbReference type="GO" id="GO:0004475">
    <property type="term" value="F:mannose-1-phosphate guanylyltransferase (GTP) activity"/>
    <property type="evidence" value="ECO:0007669"/>
    <property type="project" value="UniProtKB-EC"/>
</dbReference>
<evidence type="ECO:0000313" key="11">
    <source>
        <dbReference type="EMBL" id="WJW67051.1"/>
    </source>
</evidence>